<dbReference type="PIRSF" id="PIRSF001435">
    <property type="entry name" value="Nth"/>
    <property type="match status" value="1"/>
</dbReference>
<dbReference type="Pfam" id="PF00633">
    <property type="entry name" value="HHH"/>
    <property type="match status" value="1"/>
</dbReference>
<dbReference type="InterPro" id="IPR011257">
    <property type="entry name" value="DNA_glycosylase"/>
</dbReference>
<keyword evidence="8" id="KW-0411">Iron-sulfur</keyword>
<dbReference type="InterPro" id="IPR003265">
    <property type="entry name" value="HhH-GPD_domain"/>
</dbReference>
<evidence type="ECO:0000256" key="12">
    <source>
        <dbReference type="ARBA" id="ARBA00023295"/>
    </source>
</evidence>
<dbReference type="Pfam" id="PF10576">
    <property type="entry name" value="EndIII_4Fe-2S"/>
    <property type="match status" value="1"/>
</dbReference>
<dbReference type="PANTHER" id="PTHR10359:SF18">
    <property type="entry name" value="ENDONUCLEASE III"/>
    <property type="match status" value="1"/>
</dbReference>
<evidence type="ECO:0000256" key="3">
    <source>
        <dbReference type="ARBA" id="ARBA00022485"/>
    </source>
</evidence>
<accession>A0A3B1CPA3</accession>
<keyword evidence="6" id="KW-0378">Hydrolase</keyword>
<keyword evidence="5" id="KW-0227">DNA damage</keyword>
<dbReference type="NCBIfam" id="TIGR01083">
    <property type="entry name" value="nth"/>
    <property type="match status" value="1"/>
</dbReference>
<evidence type="ECO:0000256" key="10">
    <source>
        <dbReference type="ARBA" id="ARBA00023204"/>
    </source>
</evidence>
<dbReference type="Pfam" id="PF00730">
    <property type="entry name" value="HhH-GPD"/>
    <property type="match status" value="1"/>
</dbReference>
<keyword evidence="10" id="KW-0234">DNA repair</keyword>
<dbReference type="SMART" id="SM00525">
    <property type="entry name" value="FES"/>
    <property type="match status" value="1"/>
</dbReference>
<protein>
    <submittedName>
        <fullName evidence="14">Endonuclease III</fullName>
        <ecNumber evidence="14">4.2.99.18</ecNumber>
    </submittedName>
</protein>
<dbReference type="GO" id="GO:0046872">
    <property type="term" value="F:metal ion binding"/>
    <property type="evidence" value="ECO:0007669"/>
    <property type="project" value="UniProtKB-KW"/>
</dbReference>
<comment type="similarity">
    <text evidence="2">Belongs to the Nth/MutY family.</text>
</comment>
<dbReference type="AlphaFoldDB" id="A0A3B1CPA3"/>
<evidence type="ECO:0000256" key="4">
    <source>
        <dbReference type="ARBA" id="ARBA00022723"/>
    </source>
</evidence>
<dbReference type="GO" id="GO:0006285">
    <property type="term" value="P:base-excision repair, AP site formation"/>
    <property type="evidence" value="ECO:0007669"/>
    <property type="project" value="TreeGrafter"/>
</dbReference>
<evidence type="ECO:0000259" key="13">
    <source>
        <dbReference type="SMART" id="SM00478"/>
    </source>
</evidence>
<dbReference type="InterPro" id="IPR005759">
    <property type="entry name" value="Nth"/>
</dbReference>
<comment type="cofactor">
    <cofactor evidence="1">
        <name>[4Fe-4S] cluster</name>
        <dbReference type="ChEBI" id="CHEBI:49883"/>
    </cofactor>
</comment>
<keyword evidence="12" id="KW-0326">Glycosidase</keyword>
<dbReference type="GO" id="GO:0140078">
    <property type="term" value="F:class I DNA-(apurinic or apyrimidinic site) endonuclease activity"/>
    <property type="evidence" value="ECO:0007669"/>
    <property type="project" value="UniProtKB-EC"/>
</dbReference>
<evidence type="ECO:0000256" key="6">
    <source>
        <dbReference type="ARBA" id="ARBA00022801"/>
    </source>
</evidence>
<keyword evidence="11 14" id="KW-0456">Lyase</keyword>
<evidence type="ECO:0000256" key="9">
    <source>
        <dbReference type="ARBA" id="ARBA00023125"/>
    </source>
</evidence>
<reference evidence="14" key="1">
    <citation type="submission" date="2018-06" db="EMBL/GenBank/DDBJ databases">
        <authorList>
            <person name="Zhirakovskaya E."/>
        </authorList>
    </citation>
    <scope>NUCLEOTIDE SEQUENCE</scope>
</reference>
<proteinExistence type="inferred from homology"/>
<keyword evidence="3" id="KW-0004">4Fe-4S</keyword>
<dbReference type="InterPro" id="IPR023170">
    <property type="entry name" value="HhH_base_excis_C"/>
</dbReference>
<dbReference type="Gene3D" id="1.10.340.30">
    <property type="entry name" value="Hypothetical protein, domain 2"/>
    <property type="match status" value="1"/>
</dbReference>
<dbReference type="PROSITE" id="PS00764">
    <property type="entry name" value="ENDONUCLEASE_III_1"/>
    <property type="match status" value="1"/>
</dbReference>
<sequence>MNAKNPSGKKAHNAAVILKCLEAAIPEPEVALTHKNPFQLLIATILSAQCTDVRVNQVTPKLFETFPGPEDMIKGEPDVLISLIRTTGFFNNKAKNIIACSLKLVTDFDGKVPQTLAELITLAGVGRKTANVVLGEAFGQQTIVVDTHVRRVSNRLGLSQSNDPVQIEKDLQKRLPQNKWTASAHRLLLHGRHVCKSRKPLCDKCVVVDLCPWVTKN</sequence>
<evidence type="ECO:0000256" key="11">
    <source>
        <dbReference type="ARBA" id="ARBA00023239"/>
    </source>
</evidence>
<dbReference type="GO" id="GO:0003677">
    <property type="term" value="F:DNA binding"/>
    <property type="evidence" value="ECO:0007669"/>
    <property type="project" value="UniProtKB-KW"/>
</dbReference>
<keyword evidence="9" id="KW-0238">DNA-binding</keyword>
<dbReference type="EC" id="4.2.99.18" evidence="14"/>
<dbReference type="InterPro" id="IPR004035">
    <property type="entry name" value="Endouclease-III_FeS-bd_BS"/>
</dbReference>
<evidence type="ECO:0000256" key="2">
    <source>
        <dbReference type="ARBA" id="ARBA00008343"/>
    </source>
</evidence>
<dbReference type="GO" id="GO:0051539">
    <property type="term" value="F:4 iron, 4 sulfur cluster binding"/>
    <property type="evidence" value="ECO:0007669"/>
    <property type="project" value="UniProtKB-KW"/>
</dbReference>
<keyword evidence="4" id="KW-0479">Metal-binding</keyword>
<evidence type="ECO:0000256" key="1">
    <source>
        <dbReference type="ARBA" id="ARBA00001966"/>
    </source>
</evidence>
<dbReference type="InterPro" id="IPR004036">
    <property type="entry name" value="Endonuclease-III-like_CS2"/>
</dbReference>
<evidence type="ECO:0000313" key="14">
    <source>
        <dbReference type="EMBL" id="VAX31959.1"/>
    </source>
</evidence>
<dbReference type="SMART" id="SM00478">
    <property type="entry name" value="ENDO3c"/>
    <property type="match status" value="1"/>
</dbReference>
<dbReference type="FunFam" id="1.10.1670.10:FF:000001">
    <property type="entry name" value="Endonuclease III"/>
    <property type="match status" value="1"/>
</dbReference>
<feature type="domain" description="HhH-GPD" evidence="13">
    <location>
        <begin position="46"/>
        <end position="193"/>
    </location>
</feature>
<evidence type="ECO:0000256" key="8">
    <source>
        <dbReference type="ARBA" id="ARBA00023014"/>
    </source>
</evidence>
<dbReference type="SUPFAM" id="SSF48150">
    <property type="entry name" value="DNA-glycosylase"/>
    <property type="match status" value="1"/>
</dbReference>
<dbReference type="GO" id="GO:0019104">
    <property type="term" value="F:DNA N-glycosylase activity"/>
    <property type="evidence" value="ECO:0007669"/>
    <property type="project" value="UniProtKB-ARBA"/>
</dbReference>
<evidence type="ECO:0000256" key="7">
    <source>
        <dbReference type="ARBA" id="ARBA00023004"/>
    </source>
</evidence>
<dbReference type="EMBL" id="UOGF01000081">
    <property type="protein sequence ID" value="VAX31959.1"/>
    <property type="molecule type" value="Genomic_DNA"/>
</dbReference>
<dbReference type="InterPro" id="IPR003651">
    <property type="entry name" value="Endonuclease3_FeS-loop_motif"/>
</dbReference>
<organism evidence="14">
    <name type="scientific">hydrothermal vent metagenome</name>
    <dbReference type="NCBI Taxonomy" id="652676"/>
    <lineage>
        <taxon>unclassified sequences</taxon>
        <taxon>metagenomes</taxon>
        <taxon>ecological metagenomes</taxon>
    </lineage>
</organism>
<dbReference type="InterPro" id="IPR000445">
    <property type="entry name" value="HhH_motif"/>
</dbReference>
<keyword evidence="14" id="KW-0540">Nuclease</keyword>
<gene>
    <name evidence="14" type="ORF">MNBD_NITROSPIRAE01-1824</name>
</gene>
<dbReference type="HAMAP" id="MF_00942">
    <property type="entry name" value="Nth"/>
    <property type="match status" value="1"/>
</dbReference>
<keyword evidence="7" id="KW-0408">Iron</keyword>
<dbReference type="PROSITE" id="PS01155">
    <property type="entry name" value="ENDONUCLEASE_III_2"/>
    <property type="match status" value="1"/>
</dbReference>
<dbReference type="Gene3D" id="1.10.1670.10">
    <property type="entry name" value="Helix-hairpin-Helix base-excision DNA repair enzymes (C-terminal)"/>
    <property type="match status" value="1"/>
</dbReference>
<name>A0A3B1CPA3_9ZZZZ</name>
<keyword evidence="14" id="KW-0255">Endonuclease</keyword>
<dbReference type="CDD" id="cd00056">
    <property type="entry name" value="ENDO3c"/>
    <property type="match status" value="1"/>
</dbReference>
<dbReference type="FunFam" id="1.10.340.30:FF:000001">
    <property type="entry name" value="Endonuclease III"/>
    <property type="match status" value="1"/>
</dbReference>
<evidence type="ECO:0000256" key="5">
    <source>
        <dbReference type="ARBA" id="ARBA00022763"/>
    </source>
</evidence>
<dbReference type="PANTHER" id="PTHR10359">
    <property type="entry name" value="A/G-SPECIFIC ADENINE GLYCOSYLASE/ENDONUCLEASE III"/>
    <property type="match status" value="1"/>
</dbReference>